<name>A0A3B0S9V5_9ZZZZ</name>
<evidence type="ECO:0000313" key="1">
    <source>
        <dbReference type="EMBL" id="VAV99551.1"/>
    </source>
</evidence>
<evidence type="ECO:0008006" key="2">
    <source>
        <dbReference type="Google" id="ProtNLM"/>
    </source>
</evidence>
<sequence length="312" mass="34453">MITARRSAVIGTSVLLTLAVFAPSAWAGDVDHLLEAAKDATYSANRVTVSVWGDQAQVTEQWVEHWSEGEIVKTKSVWSAYGGGRAVTMGASTGGIAFVTQESMPASKRYSIGNVTDVKHLRRECKRVEIMEGETLRAVLLVDKRSGAMLHTEIYNDQGRIFRTIALDDFRPYRMYSMPDDPSSVPVEIVMHSETEGLPSVIAGYELVDVFPGPSGSQQGFYSDGLFSFSLFSMSKRTVVSGFDESMALVTNTGIYDMVPTAQDVRIRWTDDSNNFVLVGDLPPDHARDVLAELPPPDTGNMLARWWRRLFG</sequence>
<protein>
    <recommendedName>
        <fullName evidence="2">Sigma factor RpoE negative regulatory protein RseB</fullName>
    </recommendedName>
</protein>
<reference evidence="1" key="1">
    <citation type="submission" date="2018-06" db="EMBL/GenBank/DDBJ databases">
        <authorList>
            <person name="Zhirakovskaya E."/>
        </authorList>
    </citation>
    <scope>NUCLEOTIDE SEQUENCE</scope>
</reference>
<gene>
    <name evidence="1" type="ORF">MNBD_ACTINO01-2303</name>
</gene>
<dbReference type="AlphaFoldDB" id="A0A3B0S9V5"/>
<organism evidence="1">
    <name type="scientific">hydrothermal vent metagenome</name>
    <dbReference type="NCBI Taxonomy" id="652676"/>
    <lineage>
        <taxon>unclassified sequences</taxon>
        <taxon>metagenomes</taxon>
        <taxon>ecological metagenomes</taxon>
    </lineage>
</organism>
<accession>A0A3B0S9V5</accession>
<proteinExistence type="predicted"/>
<dbReference type="EMBL" id="UOEI01000261">
    <property type="protein sequence ID" value="VAV99551.1"/>
    <property type="molecule type" value="Genomic_DNA"/>
</dbReference>